<keyword evidence="3" id="KW-0067">ATP-binding</keyword>
<dbReference type="PROSITE" id="PS00108">
    <property type="entry name" value="PROTEIN_KINASE_ST"/>
    <property type="match status" value="1"/>
</dbReference>
<dbReference type="FunFam" id="1.10.510.10:FF:000051">
    <property type="entry name" value="Receptor-like serine/threonine-protein kinase ALE2"/>
    <property type="match status" value="1"/>
</dbReference>
<dbReference type="Gene3D" id="1.10.510.10">
    <property type="entry name" value="Transferase(Phosphotransferase) domain 1"/>
    <property type="match status" value="1"/>
</dbReference>
<dbReference type="GO" id="GO:0004674">
    <property type="term" value="F:protein serine/threonine kinase activity"/>
    <property type="evidence" value="ECO:0007669"/>
    <property type="project" value="UniProtKB-KW"/>
</dbReference>
<proteinExistence type="predicted"/>
<dbReference type="InterPro" id="IPR011009">
    <property type="entry name" value="Kinase-like_dom_sf"/>
</dbReference>
<keyword evidence="5" id="KW-0808">Transferase</keyword>
<evidence type="ECO:0000256" key="3">
    <source>
        <dbReference type="ARBA" id="ARBA00022840"/>
    </source>
</evidence>
<keyword evidence="1" id="KW-0723">Serine/threonine-protein kinase</keyword>
<dbReference type="PANTHER" id="PTHR47989">
    <property type="entry name" value="OS01G0750732 PROTEIN"/>
    <property type="match status" value="1"/>
</dbReference>
<dbReference type="PROSITE" id="PS50011">
    <property type="entry name" value="PROTEIN_KINASE_DOM"/>
    <property type="match status" value="1"/>
</dbReference>
<name>A0A830CKA3_9LAMI</name>
<evidence type="ECO:0000256" key="1">
    <source>
        <dbReference type="ARBA" id="ARBA00022527"/>
    </source>
</evidence>
<dbReference type="InterPro" id="IPR000719">
    <property type="entry name" value="Prot_kinase_dom"/>
</dbReference>
<dbReference type="InterPro" id="IPR008271">
    <property type="entry name" value="Ser/Thr_kinase_AS"/>
</dbReference>
<accession>A0A830CKA3</accession>
<dbReference type="PANTHER" id="PTHR47989:SF15">
    <property type="entry name" value="SERINE_THREONINE-PROTEIN KINASE PBL7 ISOFORM X1-RELATED"/>
    <property type="match status" value="1"/>
</dbReference>
<dbReference type="Proteomes" id="UP000653305">
    <property type="component" value="Unassembled WGS sequence"/>
</dbReference>
<dbReference type="SUPFAM" id="SSF56112">
    <property type="entry name" value="Protein kinase-like (PK-like)"/>
    <property type="match status" value="1"/>
</dbReference>
<gene>
    <name evidence="5" type="ORF">PHJA_002168100</name>
</gene>
<evidence type="ECO:0000313" key="5">
    <source>
        <dbReference type="EMBL" id="GFQ00241.1"/>
    </source>
</evidence>
<dbReference type="Pfam" id="PF07714">
    <property type="entry name" value="PK_Tyr_Ser-Thr"/>
    <property type="match status" value="1"/>
</dbReference>
<keyword evidence="6" id="KW-1185">Reference proteome</keyword>
<organism evidence="5 6">
    <name type="scientific">Phtheirospermum japonicum</name>
    <dbReference type="NCBI Taxonomy" id="374723"/>
    <lineage>
        <taxon>Eukaryota</taxon>
        <taxon>Viridiplantae</taxon>
        <taxon>Streptophyta</taxon>
        <taxon>Embryophyta</taxon>
        <taxon>Tracheophyta</taxon>
        <taxon>Spermatophyta</taxon>
        <taxon>Magnoliopsida</taxon>
        <taxon>eudicotyledons</taxon>
        <taxon>Gunneridae</taxon>
        <taxon>Pentapetalae</taxon>
        <taxon>asterids</taxon>
        <taxon>lamiids</taxon>
        <taxon>Lamiales</taxon>
        <taxon>Orobanchaceae</taxon>
        <taxon>Orobanchaceae incertae sedis</taxon>
        <taxon>Phtheirospermum</taxon>
    </lineage>
</organism>
<dbReference type="InterPro" id="IPR001245">
    <property type="entry name" value="Ser-Thr/Tyr_kinase_cat_dom"/>
</dbReference>
<feature type="domain" description="Protein kinase" evidence="4">
    <location>
        <begin position="1"/>
        <end position="197"/>
    </location>
</feature>
<keyword evidence="5" id="KW-0418">Kinase</keyword>
<sequence length="215" mass="23464">GNRTVSSNLKWESRLRIALEAAKGLEYLHEHISPPVIHRDFKSSNILLDKNFHAKVSDFGMEKHGSEKASGHVLTQVLVTQGYVAPEYALTGHLTAKSDVYSYGVVLLELLTGRVLVDMKRTSGDAILVSWALPQLTNTNKVGQIMDPALEGQYPTKEVVQVATIAAMCVQPEADYRPLMADVVQSLVLLVKHHNGLSKAATCSSFRAAQSSKAL</sequence>
<evidence type="ECO:0000259" key="4">
    <source>
        <dbReference type="PROSITE" id="PS50011"/>
    </source>
</evidence>
<dbReference type="OrthoDB" id="4062651at2759"/>
<reference evidence="5" key="1">
    <citation type="submission" date="2020-07" db="EMBL/GenBank/DDBJ databases">
        <title>Ethylene signaling mediates host invasion by parasitic plants.</title>
        <authorList>
            <person name="Yoshida S."/>
        </authorList>
    </citation>
    <scope>NUCLEOTIDE SEQUENCE</scope>
    <source>
        <strain evidence="5">Okayama</strain>
    </source>
</reference>
<dbReference type="AlphaFoldDB" id="A0A830CKA3"/>
<comment type="caution">
    <text evidence="5">The sequence shown here is derived from an EMBL/GenBank/DDBJ whole genome shotgun (WGS) entry which is preliminary data.</text>
</comment>
<keyword evidence="2" id="KW-0547">Nucleotide-binding</keyword>
<feature type="non-terminal residue" evidence="5">
    <location>
        <position position="1"/>
    </location>
</feature>
<evidence type="ECO:0000256" key="2">
    <source>
        <dbReference type="ARBA" id="ARBA00022741"/>
    </source>
</evidence>
<dbReference type="EMBL" id="BMAC01000619">
    <property type="protein sequence ID" value="GFQ00241.1"/>
    <property type="molecule type" value="Genomic_DNA"/>
</dbReference>
<protein>
    <submittedName>
        <fullName evidence="5">Serine/threonine-protein kinase cdl1</fullName>
    </submittedName>
</protein>
<dbReference type="GO" id="GO:0005524">
    <property type="term" value="F:ATP binding"/>
    <property type="evidence" value="ECO:0007669"/>
    <property type="project" value="UniProtKB-KW"/>
</dbReference>
<evidence type="ECO:0000313" key="6">
    <source>
        <dbReference type="Proteomes" id="UP000653305"/>
    </source>
</evidence>